<dbReference type="InterPro" id="IPR012495">
    <property type="entry name" value="TadE-like_dom"/>
</dbReference>
<feature type="transmembrane region" description="Helical" evidence="1">
    <location>
        <begin position="40"/>
        <end position="61"/>
    </location>
</feature>
<feature type="domain" description="TadE-like" evidence="2">
    <location>
        <begin position="39"/>
        <end position="81"/>
    </location>
</feature>
<gene>
    <name evidence="3" type="ORF">BBOH_1527</name>
</gene>
<accession>A0A086ZE49</accession>
<keyword evidence="1" id="KW-1133">Transmembrane helix</keyword>
<dbReference type="eggNOG" id="COG4961">
    <property type="taxonomic scope" value="Bacteria"/>
</dbReference>
<evidence type="ECO:0000259" key="2">
    <source>
        <dbReference type="Pfam" id="PF07811"/>
    </source>
</evidence>
<dbReference type="EMBL" id="JGYP01000005">
    <property type="protein sequence ID" value="KFI44799.1"/>
    <property type="molecule type" value="Genomic_DNA"/>
</dbReference>
<name>A0A086ZE49_9BIFI</name>
<reference evidence="3 4" key="1">
    <citation type="submission" date="2014-03" db="EMBL/GenBank/DDBJ databases">
        <title>Genomics of Bifidobacteria.</title>
        <authorList>
            <person name="Ventura M."/>
            <person name="Milani C."/>
            <person name="Lugli G.A."/>
        </authorList>
    </citation>
    <scope>NUCLEOTIDE SEQUENCE [LARGE SCALE GENOMIC DNA]</scope>
    <source>
        <strain evidence="3 4">DSM 22767</strain>
    </source>
</reference>
<proteinExistence type="predicted"/>
<dbReference type="Pfam" id="PF07811">
    <property type="entry name" value="TadE"/>
    <property type="match status" value="1"/>
</dbReference>
<evidence type="ECO:0000313" key="4">
    <source>
        <dbReference type="Proteomes" id="UP000029096"/>
    </source>
</evidence>
<sequence length="144" mass="14944">MERARRVWVCFAECPVRCARRFGAGAHALLGMCKAKDSGAVTAEFAVVLPAVMVLAVLLMMCGRAVTVSMSCQDAASLGARTAVISRSDIKARQAAKDAAASGAKVDISHRGTTVAVTVSCPLASDPLRVLPDVIVAKSIGVMQ</sequence>
<keyword evidence="1" id="KW-0812">Transmembrane</keyword>
<keyword evidence="4" id="KW-1185">Reference proteome</keyword>
<protein>
    <submittedName>
        <fullName evidence="3">Flp pilus assembly protein, TadG</fullName>
    </submittedName>
</protein>
<dbReference type="InterPro" id="IPR049790">
    <property type="entry name" value="Rv3655c/TadE"/>
</dbReference>
<keyword evidence="1" id="KW-0472">Membrane</keyword>
<dbReference type="NCBIfam" id="NF041390">
    <property type="entry name" value="TadE_Rv3655c"/>
    <property type="match status" value="1"/>
</dbReference>
<evidence type="ECO:0000256" key="1">
    <source>
        <dbReference type="SAM" id="Phobius"/>
    </source>
</evidence>
<dbReference type="Proteomes" id="UP000029096">
    <property type="component" value="Unassembled WGS sequence"/>
</dbReference>
<comment type="caution">
    <text evidence="3">The sequence shown here is derived from an EMBL/GenBank/DDBJ whole genome shotgun (WGS) entry which is preliminary data.</text>
</comment>
<organism evidence="3 4">
    <name type="scientific">Bifidobacterium bohemicum DSM 22767</name>
    <dbReference type="NCBI Taxonomy" id="1437606"/>
    <lineage>
        <taxon>Bacteria</taxon>
        <taxon>Bacillati</taxon>
        <taxon>Actinomycetota</taxon>
        <taxon>Actinomycetes</taxon>
        <taxon>Bifidobacteriales</taxon>
        <taxon>Bifidobacteriaceae</taxon>
        <taxon>Bifidobacterium</taxon>
    </lineage>
</organism>
<dbReference type="AlphaFoldDB" id="A0A086ZE49"/>
<evidence type="ECO:0000313" key="3">
    <source>
        <dbReference type="EMBL" id="KFI44799.1"/>
    </source>
</evidence>
<dbReference type="STRING" id="1437606.BBOH_1527"/>